<protein>
    <submittedName>
        <fullName evidence="2">Uncharacterized protein</fullName>
    </submittedName>
</protein>
<keyword evidence="3" id="KW-1185">Reference proteome</keyword>
<reference evidence="2 3" key="1">
    <citation type="submission" date="2022-06" db="EMBL/GenBank/DDBJ databases">
        <title>Isolation of gut microbiota from human fecal samples.</title>
        <authorList>
            <person name="Pamer E.G."/>
            <person name="Barat B."/>
            <person name="Waligurski E."/>
            <person name="Medina S."/>
            <person name="Paddock L."/>
            <person name="Mostad J."/>
        </authorList>
    </citation>
    <scope>NUCLEOTIDE SEQUENCE [LARGE SCALE GENOMIC DNA]</scope>
    <source>
        <strain evidence="2 3">DFI.1.1</strain>
    </source>
</reference>
<sequence length="129" mass="14838">MKLKKVLLALGFSLALSASVFAADNMWQYNQYTSIDMNSAKLYYDMGRQILSFETVEKSGDSTDYCTYVYNIDDQTIQLKKMITQTKKHKYKSSFYPESIKDGNAVIKARARMATDVLEKVMEKQNSKK</sequence>
<feature type="chain" id="PRO_5047529481" evidence="1">
    <location>
        <begin position="23"/>
        <end position="129"/>
    </location>
</feature>
<name>A0ABT1SPC4_9FIRM</name>
<dbReference type="EMBL" id="JANGEW010000001">
    <property type="protein sequence ID" value="MCQ5341715.1"/>
    <property type="molecule type" value="Genomic_DNA"/>
</dbReference>
<accession>A0ABT1SPC4</accession>
<evidence type="ECO:0000313" key="3">
    <source>
        <dbReference type="Proteomes" id="UP001206692"/>
    </source>
</evidence>
<gene>
    <name evidence="2" type="ORF">NE675_01510</name>
</gene>
<feature type="signal peptide" evidence="1">
    <location>
        <begin position="1"/>
        <end position="22"/>
    </location>
</feature>
<comment type="caution">
    <text evidence="2">The sequence shown here is derived from an EMBL/GenBank/DDBJ whole genome shotgun (WGS) entry which is preliminary data.</text>
</comment>
<dbReference type="Proteomes" id="UP001206692">
    <property type="component" value="Unassembled WGS sequence"/>
</dbReference>
<proteinExistence type="predicted"/>
<organism evidence="2 3">
    <name type="scientific">Megasphaera massiliensis</name>
    <dbReference type="NCBI Taxonomy" id="1232428"/>
    <lineage>
        <taxon>Bacteria</taxon>
        <taxon>Bacillati</taxon>
        <taxon>Bacillota</taxon>
        <taxon>Negativicutes</taxon>
        <taxon>Veillonellales</taxon>
        <taxon>Veillonellaceae</taxon>
        <taxon>Megasphaera</taxon>
    </lineage>
</organism>
<evidence type="ECO:0000313" key="2">
    <source>
        <dbReference type="EMBL" id="MCQ5341715.1"/>
    </source>
</evidence>
<evidence type="ECO:0000256" key="1">
    <source>
        <dbReference type="SAM" id="SignalP"/>
    </source>
</evidence>
<keyword evidence="1" id="KW-0732">Signal</keyword>
<dbReference type="RefSeq" id="WP_062412973.1">
    <property type="nucleotide sequence ID" value="NZ_JAJCIO010000001.1"/>
</dbReference>